<evidence type="ECO:0000256" key="1">
    <source>
        <dbReference type="ARBA" id="ARBA00001933"/>
    </source>
</evidence>
<evidence type="ECO:0000256" key="2">
    <source>
        <dbReference type="ARBA" id="ARBA00001947"/>
    </source>
</evidence>
<keyword evidence="14" id="KW-1185">Reference proteome</keyword>
<dbReference type="GO" id="GO:0036088">
    <property type="term" value="P:D-serine catabolic process"/>
    <property type="evidence" value="ECO:0007669"/>
    <property type="project" value="TreeGrafter"/>
</dbReference>
<dbReference type="InterPro" id="IPR029066">
    <property type="entry name" value="PLP-binding_barrel"/>
</dbReference>
<evidence type="ECO:0000259" key="12">
    <source>
        <dbReference type="SMART" id="SM01119"/>
    </source>
</evidence>
<comment type="caution">
    <text evidence="13">The sequence shown here is derived from an EMBL/GenBank/DDBJ whole genome shotgun (WGS) entry which is preliminary data.</text>
</comment>
<organism evidence="13 14">
    <name type="scientific">Mizuhopecten yessoensis</name>
    <name type="common">Japanese scallop</name>
    <name type="synonym">Patinopecten yessoensis</name>
    <dbReference type="NCBI Taxonomy" id="6573"/>
    <lineage>
        <taxon>Eukaryota</taxon>
        <taxon>Metazoa</taxon>
        <taxon>Spiralia</taxon>
        <taxon>Lophotrochozoa</taxon>
        <taxon>Mollusca</taxon>
        <taxon>Bivalvia</taxon>
        <taxon>Autobranchia</taxon>
        <taxon>Pteriomorphia</taxon>
        <taxon>Pectinida</taxon>
        <taxon>Pectinoidea</taxon>
        <taxon>Pectinidae</taxon>
        <taxon>Mizuhopecten</taxon>
    </lineage>
</organism>
<evidence type="ECO:0000256" key="3">
    <source>
        <dbReference type="ARBA" id="ARBA00005323"/>
    </source>
</evidence>
<dbReference type="SMART" id="SM01119">
    <property type="entry name" value="D-ser_dehydrat"/>
    <property type="match status" value="1"/>
</dbReference>
<dbReference type="SUPFAM" id="SSF51419">
    <property type="entry name" value="PLP-binding barrel"/>
    <property type="match status" value="1"/>
</dbReference>
<dbReference type="Pfam" id="PF14031">
    <property type="entry name" value="D-ser_dehydrat"/>
    <property type="match status" value="1"/>
</dbReference>
<keyword evidence="4" id="KW-0479">Metal-binding</keyword>
<evidence type="ECO:0000313" key="14">
    <source>
        <dbReference type="Proteomes" id="UP000242188"/>
    </source>
</evidence>
<comment type="catalytic activity">
    <reaction evidence="8">
        <text>D-serine = pyruvate + NH4(+)</text>
        <dbReference type="Rhea" id="RHEA:13977"/>
        <dbReference type="ChEBI" id="CHEBI:15361"/>
        <dbReference type="ChEBI" id="CHEBI:28938"/>
        <dbReference type="ChEBI" id="CHEBI:35247"/>
        <dbReference type="EC" id="4.3.1.18"/>
    </reaction>
    <physiologicalReaction direction="left-to-right" evidence="8">
        <dbReference type="Rhea" id="RHEA:13978"/>
    </physiologicalReaction>
</comment>
<protein>
    <recommendedName>
        <fullName evidence="10">D-serine dehydratase</fullName>
        <ecNumber evidence="9">4.3.1.18</ecNumber>
    </recommendedName>
    <alternativeName>
        <fullName evidence="11">D-serine deaminase</fullName>
    </alternativeName>
</protein>
<dbReference type="AlphaFoldDB" id="A0A210PIZ7"/>
<evidence type="ECO:0000256" key="5">
    <source>
        <dbReference type="ARBA" id="ARBA00022833"/>
    </source>
</evidence>
<dbReference type="Proteomes" id="UP000242188">
    <property type="component" value="Unassembled WGS sequence"/>
</dbReference>
<dbReference type="EC" id="4.3.1.18" evidence="9"/>
<keyword evidence="7" id="KW-0456">Lyase</keyword>
<name>A0A210PIZ7_MIZYE</name>
<evidence type="ECO:0000256" key="11">
    <source>
        <dbReference type="ARBA" id="ARBA00075219"/>
    </source>
</evidence>
<dbReference type="GO" id="GO:0046872">
    <property type="term" value="F:metal ion binding"/>
    <property type="evidence" value="ECO:0007669"/>
    <property type="project" value="UniProtKB-KW"/>
</dbReference>
<evidence type="ECO:0000256" key="8">
    <source>
        <dbReference type="ARBA" id="ARBA00051198"/>
    </source>
</evidence>
<dbReference type="Gene3D" id="2.40.37.20">
    <property type="entry name" value="D-serine dehydratase-like domain"/>
    <property type="match status" value="1"/>
</dbReference>
<keyword evidence="6" id="KW-0663">Pyridoxal phosphate</keyword>
<dbReference type="InterPro" id="IPR042208">
    <property type="entry name" value="D-ser_dehydrat-like_sf"/>
</dbReference>
<evidence type="ECO:0000256" key="9">
    <source>
        <dbReference type="ARBA" id="ARBA00066349"/>
    </source>
</evidence>
<evidence type="ECO:0000256" key="6">
    <source>
        <dbReference type="ARBA" id="ARBA00022898"/>
    </source>
</evidence>
<dbReference type="Pfam" id="PF01168">
    <property type="entry name" value="Ala_racemase_N"/>
    <property type="match status" value="1"/>
</dbReference>
<keyword evidence="5" id="KW-0862">Zinc</keyword>
<dbReference type="EMBL" id="NEDP02076613">
    <property type="protein sequence ID" value="OWF36468.1"/>
    <property type="molecule type" value="Genomic_DNA"/>
</dbReference>
<proteinExistence type="inferred from homology"/>
<dbReference type="InterPro" id="IPR026956">
    <property type="entry name" value="D-ser_dehydrat-like_dom"/>
</dbReference>
<comment type="cofactor">
    <cofactor evidence="1">
        <name>pyridoxal 5'-phosphate</name>
        <dbReference type="ChEBI" id="CHEBI:597326"/>
    </cofactor>
</comment>
<dbReference type="GO" id="GO:0008721">
    <property type="term" value="F:D-serine ammonia-lyase activity"/>
    <property type="evidence" value="ECO:0007669"/>
    <property type="project" value="UniProtKB-EC"/>
</dbReference>
<dbReference type="Gene3D" id="3.20.20.10">
    <property type="entry name" value="Alanine racemase"/>
    <property type="match status" value="1"/>
</dbReference>
<gene>
    <name evidence="13" type="ORF">KP79_PYT24594</name>
</gene>
<evidence type="ECO:0000256" key="4">
    <source>
        <dbReference type="ARBA" id="ARBA00022723"/>
    </source>
</evidence>
<evidence type="ECO:0000313" key="13">
    <source>
        <dbReference type="EMBL" id="OWF36468.1"/>
    </source>
</evidence>
<dbReference type="OrthoDB" id="20198at2759"/>
<reference evidence="13 14" key="1">
    <citation type="journal article" date="2017" name="Nat. Ecol. Evol.">
        <title>Scallop genome provides insights into evolution of bilaterian karyotype and development.</title>
        <authorList>
            <person name="Wang S."/>
            <person name="Zhang J."/>
            <person name="Jiao W."/>
            <person name="Li J."/>
            <person name="Xun X."/>
            <person name="Sun Y."/>
            <person name="Guo X."/>
            <person name="Huan P."/>
            <person name="Dong B."/>
            <person name="Zhang L."/>
            <person name="Hu X."/>
            <person name="Sun X."/>
            <person name="Wang J."/>
            <person name="Zhao C."/>
            <person name="Wang Y."/>
            <person name="Wang D."/>
            <person name="Huang X."/>
            <person name="Wang R."/>
            <person name="Lv J."/>
            <person name="Li Y."/>
            <person name="Zhang Z."/>
            <person name="Liu B."/>
            <person name="Lu W."/>
            <person name="Hui Y."/>
            <person name="Liang J."/>
            <person name="Zhou Z."/>
            <person name="Hou R."/>
            <person name="Li X."/>
            <person name="Liu Y."/>
            <person name="Li H."/>
            <person name="Ning X."/>
            <person name="Lin Y."/>
            <person name="Zhao L."/>
            <person name="Xing Q."/>
            <person name="Dou J."/>
            <person name="Li Y."/>
            <person name="Mao J."/>
            <person name="Guo H."/>
            <person name="Dou H."/>
            <person name="Li T."/>
            <person name="Mu C."/>
            <person name="Jiang W."/>
            <person name="Fu Q."/>
            <person name="Fu X."/>
            <person name="Miao Y."/>
            <person name="Liu J."/>
            <person name="Yu Q."/>
            <person name="Li R."/>
            <person name="Liao H."/>
            <person name="Li X."/>
            <person name="Kong Y."/>
            <person name="Jiang Z."/>
            <person name="Chourrout D."/>
            <person name="Li R."/>
            <person name="Bao Z."/>
        </authorList>
    </citation>
    <scope>NUCLEOTIDE SEQUENCE [LARGE SCALE GENOMIC DNA]</scope>
    <source>
        <strain evidence="13 14">PY_sf001</strain>
    </source>
</reference>
<comment type="similarity">
    <text evidence="3">Belongs to the DSD1 family.</text>
</comment>
<accession>A0A210PIZ7</accession>
<dbReference type="PANTHER" id="PTHR28004">
    <property type="entry name" value="ZGC:162816-RELATED"/>
    <property type="match status" value="1"/>
</dbReference>
<dbReference type="PANTHER" id="PTHR28004:SF2">
    <property type="entry name" value="D-SERINE DEHYDRATASE"/>
    <property type="match status" value="1"/>
</dbReference>
<evidence type="ECO:0000256" key="7">
    <source>
        <dbReference type="ARBA" id="ARBA00023239"/>
    </source>
</evidence>
<sequence length="375" mass="41717">MSDKFPETIYDVKTPSFLVDIDVIQRNVTRMKETCDRLGVQLRPHMKTHKTVELGEMMTDGTKKCLVVSTLDEAEFYASHGFDDILYAYPITQHKLGRCRRLGEKLDKFHMMFESPEGLESLKTSPRGNDRKWSVYLEIDLGLGRTGVEWDSEMALTLATEAANSPGIEFLGLYVHSGDSYLARGPDQMRESGKRNTDKLLQLKVRLAEAGVTCRSLCMGSTPGCSHPDDSMAQLDAFSPGNYAFYDAMQLRIGSCEEKDIACRVICRVISHKRSQNKMSVDAGFLGLSQDGMDQGLAGGPVVFQGHPELKLLGMCQELGSVGTQGTPLDFSKYPIGSLLFIYPHHSCATAALYENYYVHSGEKIVGVWKPTRGW</sequence>
<dbReference type="InterPro" id="IPR001608">
    <property type="entry name" value="Ala_racemase_N"/>
</dbReference>
<dbReference type="InterPro" id="IPR051466">
    <property type="entry name" value="D-amino_acid_metab_enzyme"/>
</dbReference>
<dbReference type="FunFam" id="3.20.20.10:FF:000016">
    <property type="entry name" value="D-serine dehydratase"/>
    <property type="match status" value="1"/>
</dbReference>
<evidence type="ECO:0000256" key="10">
    <source>
        <dbReference type="ARBA" id="ARBA00069616"/>
    </source>
</evidence>
<comment type="cofactor">
    <cofactor evidence="2">
        <name>Zn(2+)</name>
        <dbReference type="ChEBI" id="CHEBI:29105"/>
    </cofactor>
</comment>
<feature type="domain" description="D-serine dehydratase-like" evidence="12">
    <location>
        <begin position="262"/>
        <end position="361"/>
    </location>
</feature>